<evidence type="ECO:0000259" key="1">
    <source>
        <dbReference type="Pfam" id="PF01408"/>
    </source>
</evidence>
<dbReference type="Pfam" id="PF02894">
    <property type="entry name" value="GFO_IDH_MocA_C"/>
    <property type="match status" value="1"/>
</dbReference>
<evidence type="ECO:0000259" key="2">
    <source>
        <dbReference type="Pfam" id="PF02894"/>
    </source>
</evidence>
<comment type="caution">
    <text evidence="3">The sequence shown here is derived from an EMBL/GenBank/DDBJ whole genome shotgun (WGS) entry which is preliminary data.</text>
</comment>
<feature type="non-terminal residue" evidence="3">
    <location>
        <position position="1"/>
    </location>
</feature>
<dbReference type="InterPro" id="IPR051450">
    <property type="entry name" value="Gfo/Idh/MocA_Oxidoreductases"/>
</dbReference>
<reference evidence="3" key="1">
    <citation type="journal article" date="2021" name="Nat. Commun.">
        <title>Genetic determinants of endophytism in the Arabidopsis root mycobiome.</title>
        <authorList>
            <person name="Mesny F."/>
            <person name="Miyauchi S."/>
            <person name="Thiergart T."/>
            <person name="Pickel B."/>
            <person name="Atanasova L."/>
            <person name="Karlsson M."/>
            <person name="Huettel B."/>
            <person name="Barry K.W."/>
            <person name="Haridas S."/>
            <person name="Chen C."/>
            <person name="Bauer D."/>
            <person name="Andreopoulos W."/>
            <person name="Pangilinan J."/>
            <person name="LaButti K."/>
            <person name="Riley R."/>
            <person name="Lipzen A."/>
            <person name="Clum A."/>
            <person name="Drula E."/>
            <person name="Henrissat B."/>
            <person name="Kohler A."/>
            <person name="Grigoriev I.V."/>
            <person name="Martin F.M."/>
            <person name="Hacquard S."/>
        </authorList>
    </citation>
    <scope>NUCLEOTIDE SEQUENCE</scope>
    <source>
        <strain evidence="3">MPI-SDFR-AT-0117</strain>
    </source>
</reference>
<dbReference type="PANTHER" id="PTHR43377:SF2">
    <property type="entry name" value="BINDING ROSSMANN FOLD OXIDOREDUCTASE, PUTATIVE (AFU_ORTHOLOGUE AFUA_4G00560)-RELATED"/>
    <property type="match status" value="1"/>
</dbReference>
<dbReference type="PANTHER" id="PTHR43377">
    <property type="entry name" value="BILIVERDIN REDUCTASE A"/>
    <property type="match status" value="1"/>
</dbReference>
<feature type="domain" description="Gfo/Idh/MocA-like oxidoreductase C-terminal" evidence="2">
    <location>
        <begin position="146"/>
        <end position="421"/>
    </location>
</feature>
<protein>
    <submittedName>
        <fullName evidence="3">NAD-binding Rossmann fold oxidoreductase family protein</fullName>
    </submittedName>
</protein>
<evidence type="ECO:0000313" key="3">
    <source>
        <dbReference type="EMBL" id="KAH6693407.1"/>
    </source>
</evidence>
<dbReference type="InterPro" id="IPR000683">
    <property type="entry name" value="Gfo/Idh/MocA-like_OxRdtase_N"/>
</dbReference>
<proteinExistence type="predicted"/>
<dbReference type="Pfam" id="PF01408">
    <property type="entry name" value="GFO_IDH_MocA"/>
    <property type="match status" value="1"/>
</dbReference>
<dbReference type="InterPro" id="IPR004104">
    <property type="entry name" value="Gfo/Idh/MocA-like_OxRdtase_C"/>
</dbReference>
<organism evidence="3 4">
    <name type="scientific">Plectosphaerella plurivora</name>
    <dbReference type="NCBI Taxonomy" id="936078"/>
    <lineage>
        <taxon>Eukaryota</taxon>
        <taxon>Fungi</taxon>
        <taxon>Dikarya</taxon>
        <taxon>Ascomycota</taxon>
        <taxon>Pezizomycotina</taxon>
        <taxon>Sordariomycetes</taxon>
        <taxon>Hypocreomycetidae</taxon>
        <taxon>Glomerellales</taxon>
        <taxon>Plectosphaerellaceae</taxon>
        <taxon>Plectosphaerella</taxon>
    </lineage>
</organism>
<sequence>MSIKKYAVVGTGGRSSFFYSAIAEDYKATSRIVGLCDTNQTRMNHANAKLKSLGHDEVPTFLAADFDRMIAETKPDEVIVTTVDRTHNIYIVRALELGCNVVTEKPMTIDAPRCRDIFSAVERTGNKVRVTFNYRYAPHNTKVFEIIRSGAIGKVTSVHFEWMLNTSHGADYFRRWHRDKRNSGGLLVHKSTHHFDLVNFWLQSRPETVYATGDLKFYGRENAESRGVTDFYTRAHGSEVAKADPFALHLADNPNLKAMYLDAEHEDAYYRDQSVFGDGISIEDTMNVLVKYRSGASMTYSLTAYAPWEGFRVSINGTGGRLEIEVVENSYVNSGGDQSLEGSLEKRTLLLRRLFEKPEEIDLGESVGAHGGGDTVLLNDLFGEPTTDEYLRAASHIDGAASILTGIAANRSIATGQVVKVDDILLVPD</sequence>
<dbReference type="Gene3D" id="3.40.50.720">
    <property type="entry name" value="NAD(P)-binding Rossmann-like Domain"/>
    <property type="match status" value="1"/>
</dbReference>
<evidence type="ECO:0000313" key="4">
    <source>
        <dbReference type="Proteomes" id="UP000770015"/>
    </source>
</evidence>
<dbReference type="SUPFAM" id="SSF55347">
    <property type="entry name" value="Glyceraldehyde-3-phosphate dehydrogenase-like, C-terminal domain"/>
    <property type="match status" value="1"/>
</dbReference>
<dbReference type="InterPro" id="IPR036291">
    <property type="entry name" value="NAD(P)-bd_dom_sf"/>
</dbReference>
<dbReference type="GO" id="GO:0000166">
    <property type="term" value="F:nucleotide binding"/>
    <property type="evidence" value="ECO:0007669"/>
    <property type="project" value="InterPro"/>
</dbReference>
<accession>A0A9P8VIP1</accession>
<keyword evidence="4" id="KW-1185">Reference proteome</keyword>
<feature type="domain" description="Gfo/Idh/MocA-like oxidoreductase N-terminal" evidence="1">
    <location>
        <begin position="5"/>
        <end position="132"/>
    </location>
</feature>
<dbReference type="SUPFAM" id="SSF51735">
    <property type="entry name" value="NAD(P)-binding Rossmann-fold domains"/>
    <property type="match status" value="1"/>
</dbReference>
<dbReference type="Gene3D" id="3.30.360.10">
    <property type="entry name" value="Dihydrodipicolinate Reductase, domain 2"/>
    <property type="match status" value="1"/>
</dbReference>
<gene>
    <name evidence="3" type="ORF">F5X68DRAFT_147789</name>
</gene>
<dbReference type="Proteomes" id="UP000770015">
    <property type="component" value="Unassembled WGS sequence"/>
</dbReference>
<dbReference type="EMBL" id="JAGSXJ010000003">
    <property type="protein sequence ID" value="KAH6693407.1"/>
    <property type="molecule type" value="Genomic_DNA"/>
</dbReference>
<dbReference type="OrthoDB" id="408743at2759"/>
<dbReference type="AlphaFoldDB" id="A0A9P8VIP1"/>
<name>A0A9P8VIP1_9PEZI</name>